<dbReference type="AlphaFoldDB" id="A0AA37PIB9"/>
<protein>
    <submittedName>
        <fullName evidence="3">Cupin</fullName>
    </submittedName>
</protein>
<dbReference type="EMBL" id="BFCH01000011">
    <property type="protein sequence ID" value="GBG37408.1"/>
    <property type="molecule type" value="Genomic_DNA"/>
</dbReference>
<dbReference type="Gene3D" id="2.60.120.10">
    <property type="entry name" value="Jelly Rolls"/>
    <property type="match status" value="1"/>
</dbReference>
<keyword evidence="4" id="KW-1185">Reference proteome</keyword>
<evidence type="ECO:0000259" key="1">
    <source>
        <dbReference type="Pfam" id="PF07883"/>
    </source>
</evidence>
<evidence type="ECO:0000313" key="2">
    <source>
        <dbReference type="EMBL" id="GBG37408.1"/>
    </source>
</evidence>
<feature type="domain" description="Cupin type-2" evidence="1">
    <location>
        <begin position="45"/>
        <end position="109"/>
    </location>
</feature>
<dbReference type="EMBL" id="BQYH01000002">
    <property type="protein sequence ID" value="GKU70280.1"/>
    <property type="molecule type" value="Genomic_DNA"/>
</dbReference>
<dbReference type="InterPro" id="IPR053146">
    <property type="entry name" value="QDO-like"/>
</dbReference>
<reference evidence="3" key="4">
    <citation type="submission" date="2022-04" db="EMBL/GenBank/DDBJ databases">
        <authorList>
            <person name="Komine T."/>
            <person name="Fukano H."/>
            <person name="Wada S."/>
        </authorList>
    </citation>
    <scope>NUCLEOTIDE SEQUENCE</scope>
    <source>
        <strain evidence="3">NJB18185</strain>
    </source>
</reference>
<dbReference type="Pfam" id="PF07883">
    <property type="entry name" value="Cupin_2"/>
    <property type="match status" value="1"/>
</dbReference>
<name>A0AA37PIB9_9MYCO</name>
<evidence type="ECO:0000313" key="3">
    <source>
        <dbReference type="EMBL" id="GKU70280.1"/>
    </source>
</evidence>
<evidence type="ECO:0000313" key="4">
    <source>
        <dbReference type="Proteomes" id="UP000245060"/>
    </source>
</evidence>
<dbReference type="InterPro" id="IPR013096">
    <property type="entry name" value="Cupin_2"/>
</dbReference>
<reference evidence="4" key="2">
    <citation type="submission" date="2018-04" db="EMBL/GenBank/DDBJ databases">
        <title>Draft genome sequence of Mycobacterium montefiorense isolated from Japanese black salamander.</title>
        <authorList>
            <person name="Fukano H."/>
            <person name="Yoshida M."/>
            <person name="Shimizu A."/>
            <person name="Iwao H."/>
            <person name="Kurata O."/>
            <person name="Katayama Y."/>
            <person name="Omatsu T."/>
            <person name="Mizutani T."/>
            <person name="Wada S."/>
            <person name="Hoshino Y."/>
        </authorList>
    </citation>
    <scope>NUCLEOTIDE SEQUENCE [LARGE SCALE GENOMIC DNA]</scope>
    <source>
        <strain evidence="4">BS</strain>
    </source>
</reference>
<gene>
    <name evidence="2" type="ORF">MmonteBS_17800</name>
    <name evidence="3" type="ORF">NJB18185_00580</name>
</gene>
<dbReference type="InterPro" id="IPR014710">
    <property type="entry name" value="RmlC-like_jellyroll"/>
</dbReference>
<reference evidence="3" key="3">
    <citation type="journal article" date="2022" name="Microbiol. Resour. Announc.">
        <title>Draft Genome Sequences of Eight Mycobacterium montefiorense Strains Isolated from Salamanders in Captivity.</title>
        <authorList>
            <person name="Komine T."/>
            <person name="Ihara H."/>
            <person name="Fukano H."/>
            <person name="Hoshino Y."/>
            <person name="Kurata O."/>
            <person name="Wada S."/>
        </authorList>
    </citation>
    <scope>NUCLEOTIDE SEQUENCE</scope>
    <source>
        <strain evidence="3">NJB18185</strain>
    </source>
</reference>
<accession>A0AA37PIB9</accession>
<evidence type="ECO:0000313" key="5">
    <source>
        <dbReference type="Proteomes" id="UP001139505"/>
    </source>
</evidence>
<organism evidence="3 5">
    <name type="scientific">Mycobacterium montefiorense</name>
    <dbReference type="NCBI Taxonomy" id="154654"/>
    <lineage>
        <taxon>Bacteria</taxon>
        <taxon>Bacillati</taxon>
        <taxon>Actinomycetota</taxon>
        <taxon>Actinomycetes</taxon>
        <taxon>Mycobacteriales</taxon>
        <taxon>Mycobacteriaceae</taxon>
        <taxon>Mycobacterium</taxon>
        <taxon>Mycobacterium simiae complex</taxon>
    </lineage>
</organism>
<dbReference type="Proteomes" id="UP000245060">
    <property type="component" value="Unassembled WGS sequence"/>
</dbReference>
<dbReference type="SUPFAM" id="SSF51182">
    <property type="entry name" value="RmlC-like cupins"/>
    <property type="match status" value="1"/>
</dbReference>
<dbReference type="RefSeq" id="WP_108921562.1">
    <property type="nucleotide sequence ID" value="NZ_BFCH01000011.1"/>
</dbReference>
<comment type="caution">
    <text evidence="3">The sequence shown here is derived from an EMBL/GenBank/DDBJ whole genome shotgun (WGS) entry which is preliminary data.</text>
</comment>
<proteinExistence type="predicted"/>
<dbReference type="Proteomes" id="UP001139505">
    <property type="component" value="Unassembled WGS sequence"/>
</dbReference>
<dbReference type="InterPro" id="IPR011051">
    <property type="entry name" value="RmlC_Cupin_sf"/>
</dbReference>
<dbReference type="PANTHER" id="PTHR36440">
    <property type="entry name" value="PUTATIVE (AFU_ORTHOLOGUE AFUA_8G07350)-RELATED"/>
    <property type="match status" value="1"/>
</dbReference>
<reference evidence="2" key="1">
    <citation type="journal article" date="2018" name="Genome Announc.">
        <title>Draft Genome Sequence of Mycobacterium montefiorense Isolated from Japanese Black Salamander (Hynobius nigrescens).</title>
        <authorList>
            <person name="Fukano H."/>
            <person name="Yoshida M."/>
            <person name="Shimizu A."/>
            <person name="Iwao H."/>
            <person name="Katayama Y."/>
            <person name="Omatsu T."/>
            <person name="Mizutani T."/>
            <person name="Kurata O."/>
            <person name="Wada S."/>
            <person name="Hoshino Y."/>
        </authorList>
    </citation>
    <scope>NUCLEOTIDE SEQUENCE</scope>
    <source>
        <strain evidence="2">BS</strain>
    </source>
</reference>
<dbReference type="PANTHER" id="PTHR36440:SF1">
    <property type="entry name" value="PUTATIVE (AFU_ORTHOLOGUE AFUA_8G07350)-RELATED"/>
    <property type="match status" value="1"/>
</dbReference>
<sequence length="147" mass="15748">MSTTGEPLSSCGDTWLAAAQGERQAIRVDSRTTGGAYAIIESAAQPGCAVPTHLHRNEDEHFLVISGRYRIAVGSELFDAPPGARVTVPRNSPHSWRNIAQAESRLLAILIPGGFEQIAYQVARTPADQIRELAARYGCDILGPPVA</sequence>